<feature type="signal peptide" evidence="3">
    <location>
        <begin position="1"/>
        <end position="19"/>
    </location>
</feature>
<protein>
    <recommendedName>
        <fullName evidence="4">Bacterial surface antigen (D15) domain-containing protein</fullName>
    </recommendedName>
</protein>
<evidence type="ECO:0000259" key="4">
    <source>
        <dbReference type="Pfam" id="PF01103"/>
    </source>
</evidence>
<evidence type="ECO:0000256" key="1">
    <source>
        <dbReference type="ARBA" id="ARBA00004370"/>
    </source>
</evidence>
<evidence type="ECO:0000256" key="3">
    <source>
        <dbReference type="SAM" id="SignalP"/>
    </source>
</evidence>
<keyword evidence="3" id="KW-0732">Signal</keyword>
<sequence>MRCFWIIVLFAFFPFLAQAQDEKPIFQTDTMSLKKAKILAIPVIFSTPETSFGFGGGGQLFLLQKSNIYNERLSNILFTAIYTLNQQFIIDLKPQIYIDKGDFFLDIAYKFKIYPNLFWGVGANTPESNQEQYDMNSTELRVAFLKRLPPDLNFGLEWVFQSHQVTETAEGGLLAGGDIVGFDKALINGLGVIFNLDSRDDVASPFDGHFLQLNARFSSENFGATQGYNKFITDLRTYRPIGRNSVLALQIYQESTFGEVPFQGMSWYGGGERARGYFRGRFIERHQYVLQAEYRHRFHPRWTVAAFALVGEVAATGDEFFRYMKPAAGGGIRFKLLKDQNTVVRFDYGFGLAGSSGFYFGVNEAF</sequence>
<keyword evidence="6" id="KW-1185">Reference proteome</keyword>
<dbReference type="Proteomes" id="UP001310022">
    <property type="component" value="Unassembled WGS sequence"/>
</dbReference>
<dbReference type="AlphaFoldDB" id="A0AAN4VZV8"/>
<dbReference type="GO" id="GO:0019867">
    <property type="term" value="C:outer membrane"/>
    <property type="evidence" value="ECO:0007669"/>
    <property type="project" value="InterPro"/>
</dbReference>
<reference evidence="5 6" key="1">
    <citation type="submission" date="2021-12" db="EMBL/GenBank/DDBJ databases">
        <title>Genome sequencing of bacteria with rrn-lacking chromosome and rrn-plasmid.</title>
        <authorList>
            <person name="Anda M."/>
            <person name="Iwasaki W."/>
        </authorList>
    </citation>
    <scope>NUCLEOTIDE SEQUENCE [LARGE SCALE GENOMIC DNA]</scope>
    <source>
        <strain evidence="5 6">NBRC 15940</strain>
    </source>
</reference>
<gene>
    <name evidence="5" type="ORF">PEDI_33650</name>
</gene>
<organism evidence="5 6">
    <name type="scientific">Persicobacter diffluens</name>
    <dbReference type="NCBI Taxonomy" id="981"/>
    <lineage>
        <taxon>Bacteria</taxon>
        <taxon>Pseudomonadati</taxon>
        <taxon>Bacteroidota</taxon>
        <taxon>Cytophagia</taxon>
        <taxon>Cytophagales</taxon>
        <taxon>Persicobacteraceae</taxon>
        <taxon>Persicobacter</taxon>
    </lineage>
</organism>
<dbReference type="Gene3D" id="2.40.160.50">
    <property type="entry name" value="membrane protein fhac: a member of the omp85/tpsb transporter family"/>
    <property type="match status" value="1"/>
</dbReference>
<dbReference type="EMBL" id="BQKE01000002">
    <property type="protein sequence ID" value="GJM62813.1"/>
    <property type="molecule type" value="Genomic_DNA"/>
</dbReference>
<feature type="chain" id="PRO_5042937389" description="Bacterial surface antigen (D15) domain-containing protein" evidence="3">
    <location>
        <begin position="20"/>
        <end position="366"/>
    </location>
</feature>
<proteinExistence type="predicted"/>
<keyword evidence="2" id="KW-0472">Membrane</keyword>
<accession>A0AAN4VZV8</accession>
<comment type="subcellular location">
    <subcellularLocation>
        <location evidence="1">Membrane</location>
    </subcellularLocation>
</comment>
<feature type="domain" description="Bacterial surface antigen (D15)" evidence="4">
    <location>
        <begin position="118"/>
        <end position="363"/>
    </location>
</feature>
<evidence type="ECO:0000313" key="6">
    <source>
        <dbReference type="Proteomes" id="UP001310022"/>
    </source>
</evidence>
<evidence type="ECO:0000256" key="2">
    <source>
        <dbReference type="ARBA" id="ARBA00023136"/>
    </source>
</evidence>
<dbReference type="Pfam" id="PF01103">
    <property type="entry name" value="Omp85"/>
    <property type="match status" value="1"/>
</dbReference>
<dbReference type="InterPro" id="IPR000184">
    <property type="entry name" value="Bac_surfAg_D15"/>
</dbReference>
<evidence type="ECO:0000313" key="5">
    <source>
        <dbReference type="EMBL" id="GJM62813.1"/>
    </source>
</evidence>
<name>A0AAN4VZV8_9BACT</name>
<comment type="caution">
    <text evidence="5">The sequence shown here is derived from an EMBL/GenBank/DDBJ whole genome shotgun (WGS) entry which is preliminary data.</text>
</comment>